<evidence type="ECO:0000313" key="2">
    <source>
        <dbReference type="Proteomes" id="UP000814033"/>
    </source>
</evidence>
<accession>A0ACB8R7Y5</accession>
<dbReference type="EMBL" id="MU276272">
    <property type="protein sequence ID" value="KAI0039706.1"/>
    <property type="molecule type" value="Genomic_DNA"/>
</dbReference>
<name>A0ACB8R7Y5_9AGAM</name>
<reference evidence="1" key="1">
    <citation type="submission" date="2021-02" db="EMBL/GenBank/DDBJ databases">
        <authorList>
            <consortium name="DOE Joint Genome Institute"/>
            <person name="Ahrendt S."/>
            <person name="Looney B.P."/>
            <person name="Miyauchi S."/>
            <person name="Morin E."/>
            <person name="Drula E."/>
            <person name="Courty P.E."/>
            <person name="Chicoki N."/>
            <person name="Fauchery L."/>
            <person name="Kohler A."/>
            <person name="Kuo A."/>
            <person name="Labutti K."/>
            <person name="Pangilinan J."/>
            <person name="Lipzen A."/>
            <person name="Riley R."/>
            <person name="Andreopoulos W."/>
            <person name="He G."/>
            <person name="Johnson J."/>
            <person name="Barry K.W."/>
            <person name="Grigoriev I.V."/>
            <person name="Nagy L."/>
            <person name="Hibbett D."/>
            <person name="Henrissat B."/>
            <person name="Matheny P.B."/>
            <person name="Labbe J."/>
            <person name="Martin F."/>
        </authorList>
    </citation>
    <scope>NUCLEOTIDE SEQUENCE</scope>
    <source>
        <strain evidence="1">FP105234-sp</strain>
    </source>
</reference>
<sequence length="352" mass="38562">MPLPSTIHRWHSAPLLSPNASPSRFPAGEHHRLDPIFRPLKAQLNSSSNLLSMTKDIDDPQLVVVICYSHASQSNKPHSPCYDDETLVPIDKLIHAPTTASWWKCSPLNQCQSHTHSWATSENQGFWERWPSAQPSPMRAWTAASLITGSPTTQTKRARPTRRALGDVADVPFETAATAGLSSSVSAPLPRMHGAPCLPVKYEDGGNFTQVTLPNKRSASAEAHRHEAYRHRDNTFLAELLMWYKPGMILSAYGVNSLTDDDQDNVKRKLDKPAVPRRSFAYMANGMGGLPSTIRAALSADSQDEKKGKDSSSTSKAKVGDLDEIRCFWQLSTSPQAALGAAGGCKKLVLRT</sequence>
<dbReference type="Proteomes" id="UP000814033">
    <property type="component" value="Unassembled WGS sequence"/>
</dbReference>
<reference evidence="1" key="2">
    <citation type="journal article" date="2022" name="New Phytol.">
        <title>Evolutionary transition to the ectomycorrhizal habit in the genomes of a hyperdiverse lineage of mushroom-forming fungi.</title>
        <authorList>
            <person name="Looney B."/>
            <person name="Miyauchi S."/>
            <person name="Morin E."/>
            <person name="Drula E."/>
            <person name="Courty P.E."/>
            <person name="Kohler A."/>
            <person name="Kuo A."/>
            <person name="LaButti K."/>
            <person name="Pangilinan J."/>
            <person name="Lipzen A."/>
            <person name="Riley R."/>
            <person name="Andreopoulos W."/>
            <person name="He G."/>
            <person name="Johnson J."/>
            <person name="Nolan M."/>
            <person name="Tritt A."/>
            <person name="Barry K.W."/>
            <person name="Grigoriev I.V."/>
            <person name="Nagy L.G."/>
            <person name="Hibbett D."/>
            <person name="Henrissat B."/>
            <person name="Matheny P.B."/>
            <person name="Labbe J."/>
            <person name="Martin F.M."/>
        </authorList>
    </citation>
    <scope>NUCLEOTIDE SEQUENCE</scope>
    <source>
        <strain evidence="1">FP105234-sp</strain>
    </source>
</reference>
<proteinExistence type="predicted"/>
<keyword evidence="2" id="KW-1185">Reference proteome</keyword>
<evidence type="ECO:0000313" key="1">
    <source>
        <dbReference type="EMBL" id="KAI0039706.1"/>
    </source>
</evidence>
<comment type="caution">
    <text evidence="1">The sequence shown here is derived from an EMBL/GenBank/DDBJ whole genome shotgun (WGS) entry which is preliminary data.</text>
</comment>
<gene>
    <name evidence="1" type="ORF">FA95DRAFT_1577426</name>
</gene>
<protein>
    <submittedName>
        <fullName evidence="1">Uncharacterized protein</fullName>
    </submittedName>
</protein>
<organism evidence="1 2">
    <name type="scientific">Auriscalpium vulgare</name>
    <dbReference type="NCBI Taxonomy" id="40419"/>
    <lineage>
        <taxon>Eukaryota</taxon>
        <taxon>Fungi</taxon>
        <taxon>Dikarya</taxon>
        <taxon>Basidiomycota</taxon>
        <taxon>Agaricomycotina</taxon>
        <taxon>Agaricomycetes</taxon>
        <taxon>Russulales</taxon>
        <taxon>Auriscalpiaceae</taxon>
        <taxon>Auriscalpium</taxon>
    </lineage>
</organism>